<keyword evidence="13" id="KW-1185">Reference proteome</keyword>
<dbReference type="InterPro" id="IPR045863">
    <property type="entry name" value="CorA_TM1_TM2"/>
</dbReference>
<feature type="transmembrane region" description="Helical" evidence="11">
    <location>
        <begin position="266"/>
        <end position="287"/>
    </location>
</feature>
<evidence type="ECO:0000256" key="3">
    <source>
        <dbReference type="ARBA" id="ARBA00022448"/>
    </source>
</evidence>
<evidence type="ECO:0000256" key="10">
    <source>
        <dbReference type="ARBA" id="ARBA00023136"/>
    </source>
</evidence>
<comment type="caution">
    <text evidence="12">The sequence shown here is derived from an EMBL/GenBank/DDBJ whole genome shotgun (WGS) entry which is preliminary data.</text>
</comment>
<name>A0ABP8QIJ6_9GAMM</name>
<feature type="transmembrane region" description="Helical" evidence="11">
    <location>
        <begin position="299"/>
        <end position="320"/>
    </location>
</feature>
<keyword evidence="5" id="KW-0997">Cell inner membrane</keyword>
<keyword evidence="6 11" id="KW-0812">Transmembrane</keyword>
<dbReference type="SUPFAM" id="SSF144083">
    <property type="entry name" value="Magnesium transport protein CorA, transmembrane region"/>
    <property type="match status" value="1"/>
</dbReference>
<evidence type="ECO:0000256" key="5">
    <source>
        <dbReference type="ARBA" id="ARBA00022519"/>
    </source>
</evidence>
<comment type="subcellular location">
    <subcellularLocation>
        <location evidence="1">Cell membrane</location>
        <topology evidence="1">Multi-pass membrane protein</topology>
    </subcellularLocation>
</comment>
<evidence type="ECO:0000256" key="4">
    <source>
        <dbReference type="ARBA" id="ARBA00022475"/>
    </source>
</evidence>
<dbReference type="EMBL" id="BAABFC010000025">
    <property type="protein sequence ID" value="GAA4503631.1"/>
    <property type="molecule type" value="Genomic_DNA"/>
</dbReference>
<keyword evidence="10 11" id="KW-0472">Membrane</keyword>
<dbReference type="Gene3D" id="3.30.460.20">
    <property type="entry name" value="CorA soluble domain-like"/>
    <property type="match status" value="1"/>
</dbReference>
<protein>
    <submittedName>
        <fullName evidence="12">Zinc transporter ZntB</fullName>
    </submittedName>
</protein>
<evidence type="ECO:0000256" key="6">
    <source>
        <dbReference type="ARBA" id="ARBA00022692"/>
    </source>
</evidence>
<dbReference type="PANTHER" id="PTHR46494">
    <property type="entry name" value="CORA FAMILY METAL ION TRANSPORTER (EUROFUNG)"/>
    <property type="match status" value="1"/>
</dbReference>
<evidence type="ECO:0000256" key="11">
    <source>
        <dbReference type="SAM" id="Phobius"/>
    </source>
</evidence>
<dbReference type="NCBIfam" id="NF007092">
    <property type="entry name" value="PRK09546.1"/>
    <property type="match status" value="1"/>
</dbReference>
<evidence type="ECO:0000313" key="13">
    <source>
        <dbReference type="Proteomes" id="UP001501321"/>
    </source>
</evidence>
<proteinExistence type="inferred from homology"/>
<organism evidence="12 13">
    <name type="scientific">Pseudaeromonas paramecii</name>
    <dbReference type="NCBI Taxonomy" id="2138166"/>
    <lineage>
        <taxon>Bacteria</taxon>
        <taxon>Pseudomonadati</taxon>
        <taxon>Pseudomonadota</taxon>
        <taxon>Gammaproteobacteria</taxon>
        <taxon>Aeromonadales</taxon>
        <taxon>Aeromonadaceae</taxon>
        <taxon>Pseudaeromonas</taxon>
    </lineage>
</organism>
<keyword evidence="8 11" id="KW-1133">Transmembrane helix</keyword>
<evidence type="ECO:0000313" key="12">
    <source>
        <dbReference type="EMBL" id="GAA4503631.1"/>
    </source>
</evidence>
<reference evidence="13" key="1">
    <citation type="journal article" date="2019" name="Int. J. Syst. Evol. Microbiol.">
        <title>The Global Catalogue of Microorganisms (GCM) 10K type strain sequencing project: providing services to taxonomists for standard genome sequencing and annotation.</title>
        <authorList>
            <consortium name="The Broad Institute Genomics Platform"/>
            <consortium name="The Broad Institute Genome Sequencing Center for Infectious Disease"/>
            <person name="Wu L."/>
            <person name="Ma J."/>
        </authorList>
    </citation>
    <scope>NUCLEOTIDE SEQUENCE [LARGE SCALE GENOMIC DNA]</scope>
    <source>
        <strain evidence="13">JCM 32226</strain>
    </source>
</reference>
<evidence type="ECO:0000256" key="1">
    <source>
        <dbReference type="ARBA" id="ARBA00004651"/>
    </source>
</evidence>
<keyword evidence="3" id="KW-0813">Transport</keyword>
<dbReference type="CDD" id="cd12833">
    <property type="entry name" value="ZntB-like_1"/>
    <property type="match status" value="1"/>
</dbReference>
<dbReference type="InterPro" id="IPR045861">
    <property type="entry name" value="CorA_cytoplasmic_dom"/>
</dbReference>
<comment type="similarity">
    <text evidence="2">Belongs to the CorA metal ion transporter (MIT) (TC 1.A.35) family.</text>
</comment>
<dbReference type="Gene3D" id="1.20.58.340">
    <property type="entry name" value="Magnesium transport protein CorA, transmembrane region"/>
    <property type="match status" value="2"/>
</dbReference>
<accession>A0ABP8QIJ6</accession>
<dbReference type="RefSeq" id="WP_345014628.1">
    <property type="nucleotide sequence ID" value="NZ_BAABFC010000025.1"/>
</dbReference>
<dbReference type="InterPro" id="IPR002523">
    <property type="entry name" value="MgTranspt_CorA/ZnTranspt_ZntB"/>
</dbReference>
<dbReference type="Proteomes" id="UP001501321">
    <property type="component" value="Unassembled WGS sequence"/>
</dbReference>
<evidence type="ECO:0000256" key="9">
    <source>
        <dbReference type="ARBA" id="ARBA00023065"/>
    </source>
</evidence>
<evidence type="ECO:0000256" key="8">
    <source>
        <dbReference type="ARBA" id="ARBA00022989"/>
    </source>
</evidence>
<keyword evidence="9" id="KW-0406">Ion transport</keyword>
<gene>
    <name evidence="12" type="primary">zntB</name>
    <name evidence="12" type="ORF">GCM10023095_30280</name>
</gene>
<dbReference type="SUPFAM" id="SSF143865">
    <property type="entry name" value="CorA soluble domain-like"/>
    <property type="match status" value="1"/>
</dbReference>
<keyword evidence="4" id="KW-1003">Cell membrane</keyword>
<sequence length="325" mass="36712">MPLAVDNRVPEGAVNALLLDGRGGGQRLPAGASLPEQPYWLHLDYSQPSTQDWLAVTPLLHDEARDSLLGESNRPKLVKLNGGLLLTLRTINSNAGQRPEQMVALRFYIDEHKVISTRRRHVGGVVTLQQQLAGGHGPLNCGDWLVAMCEALTEETGDHIDDLQERIAQMEEDTLAQQLPHRRELAHIRRQLILLRRYLAPQRDLYARLAKEKITWLENDDQRRLEEIGERLGRWLDDLNASLFRADMMSEEISAHHTEQLSRRSYLMSLFAMVFLPVSALTGLFGVNLGGIPGAESPWGFGLFCGLMVALVLGLALWLWRRRWL</sequence>
<evidence type="ECO:0000256" key="2">
    <source>
        <dbReference type="ARBA" id="ARBA00009765"/>
    </source>
</evidence>
<dbReference type="PANTHER" id="PTHR46494:SF3">
    <property type="entry name" value="ZINC TRANSPORT PROTEIN ZNTB"/>
    <property type="match status" value="1"/>
</dbReference>
<keyword evidence="7" id="KW-0862">Zinc</keyword>
<dbReference type="Pfam" id="PF01544">
    <property type="entry name" value="CorA"/>
    <property type="match status" value="1"/>
</dbReference>
<evidence type="ECO:0000256" key="7">
    <source>
        <dbReference type="ARBA" id="ARBA00022833"/>
    </source>
</evidence>